<dbReference type="RefSeq" id="WP_122121935.1">
    <property type="nucleotide sequence ID" value="NZ_JBCHGO010000003.1"/>
</dbReference>
<evidence type="ECO:0000256" key="1">
    <source>
        <dbReference type="SAM" id="SignalP"/>
    </source>
</evidence>
<feature type="domain" description="DUF6383" evidence="2">
    <location>
        <begin position="957"/>
        <end position="1030"/>
    </location>
</feature>
<dbReference type="InterPro" id="IPR045963">
    <property type="entry name" value="DUF6383"/>
</dbReference>
<comment type="caution">
    <text evidence="3">The sequence shown here is derived from an EMBL/GenBank/DDBJ whole genome shotgun (WGS) entry which is preliminary data.</text>
</comment>
<dbReference type="AlphaFoldDB" id="A0AB37LUB8"/>
<keyword evidence="1" id="KW-0732">Signal</keyword>
<reference evidence="3 4" key="1">
    <citation type="submission" date="2018-08" db="EMBL/GenBank/DDBJ databases">
        <title>A genome reference for cultivated species of the human gut microbiota.</title>
        <authorList>
            <person name="Zou Y."/>
            <person name="Xue W."/>
            <person name="Luo G."/>
        </authorList>
    </citation>
    <scope>NUCLEOTIDE SEQUENCE [LARGE SCALE GENOMIC DNA]</scope>
    <source>
        <strain evidence="3 4">OM05-11AA</strain>
    </source>
</reference>
<accession>A0AB37LUB8</accession>
<organism evidence="3 4">
    <name type="scientific">Parabacteroides merdae</name>
    <dbReference type="NCBI Taxonomy" id="46503"/>
    <lineage>
        <taxon>Bacteria</taxon>
        <taxon>Pseudomonadati</taxon>
        <taxon>Bacteroidota</taxon>
        <taxon>Bacteroidia</taxon>
        <taxon>Bacteroidales</taxon>
        <taxon>Tannerellaceae</taxon>
        <taxon>Parabacteroides</taxon>
    </lineage>
</organism>
<evidence type="ECO:0000313" key="4">
    <source>
        <dbReference type="Proteomes" id="UP000261088"/>
    </source>
</evidence>
<dbReference type="Pfam" id="PF19910">
    <property type="entry name" value="DUF6383"/>
    <property type="match status" value="1"/>
</dbReference>
<evidence type="ECO:0000313" key="3">
    <source>
        <dbReference type="EMBL" id="RGN52426.1"/>
    </source>
</evidence>
<gene>
    <name evidence="3" type="ORF">DXB61_07135</name>
</gene>
<dbReference type="Proteomes" id="UP000261088">
    <property type="component" value="Unassembled WGS sequence"/>
</dbReference>
<dbReference type="EMBL" id="QSUP01000006">
    <property type="protein sequence ID" value="RGN52426.1"/>
    <property type="molecule type" value="Genomic_DNA"/>
</dbReference>
<feature type="chain" id="PRO_5044272126" description="DUF6383 domain-containing protein" evidence="1">
    <location>
        <begin position="26"/>
        <end position="1031"/>
    </location>
</feature>
<proteinExistence type="predicted"/>
<evidence type="ECO:0000259" key="2">
    <source>
        <dbReference type="Pfam" id="PF19910"/>
    </source>
</evidence>
<feature type="signal peptide" evidence="1">
    <location>
        <begin position="1"/>
        <end position="25"/>
    </location>
</feature>
<sequence length="1031" mass="111234">MNKKISTMFASTLLMVGAVFGTADAQVSKTVDLYNAGSNYYYIGLPVAAGQGSAAYLKAVEVENTVGANEGKTFISLEGETTVNQSEIDAYLFQIEKVSDGALVPTYYFKLKSKEYGTYVVFKGGSDLTEGSGLSATSLNLITAGDDENAVKTYVSQIGIDATLISPDKKKAEVEANTGMIFIPFTIAGDNANTNELKLEVTPELSVVASGSGTKLQFFGVSTEEVSASDLNGSLKNGFILNAKDVEDNIFADQTIKAFKVNSNLPIETGYTIPQGTYFATSYPKELAAANVAAISSADLFRQCTFIALDPVTNLNTKKDDAQKADQKAGKNFGLKLVDGDDFNFYTESDDDAEGYAEKISQGSQVSVYNAIFKVETNKDNEDKYSLTVEKFRYKKEADKNAHGEATVRVGISTINDKKVLATTTGDAQFAFTLGDAPVVKPIDLLNDSTASVYNIRFISGEKADSEKGKYLGVTVQTSGAYIFSAQGSAIAELGNPQYQFVISDVNAEDNEITFTNRETSEDFTCVLFSTDKENQYLVADGNSTQFTVANLTKDGSVDYASSPMNLEGTTIELTKATVDKFAGFANRSENDGYTFIKFALDNVSDDNLFMVVVDNGTLGSPAYDVKKATDKEELASLFELVKSEKPEYIRNNYAYEKDDVATIKTKADTVAYYTYAIKWINPELDKVYYLKDDLSLDEVSNDDPENADQFIIKENKDGSVYIVKDDKLANDGGAIVCDDNGDVAIDAVPYIIKDADAVKSYLSAEQLGASLEAKEQHVAFKSTTGGYLSMNEDAEGVVAIKTAADEDLTFWLDTADIDATLPSFFISKGVKDAEERMFMYFAEDSADYYINNPHYRFDNGSVKMIFKAGTLTNSDTLATTVNGKAVNVSVKPNADGTLGGLNNFKFQIFKANEGDDDAYVIRCKENNEYLTSTNGLLTLGNRADAIKVYAEFQEAPTANEGVEVAAIKVIAGEGNVTIAGAQGKKVVISNILGQVVANTVVSSDNATIAAPQGIVVVAVEGEEAVKAIVK</sequence>
<protein>
    <recommendedName>
        <fullName evidence="2">DUF6383 domain-containing protein</fullName>
    </recommendedName>
</protein>
<name>A0AB37LUB8_9BACT</name>